<dbReference type="RefSeq" id="WP_013017073.1">
    <property type="nucleotide sequence ID" value="NC_013947.1"/>
</dbReference>
<evidence type="ECO:0000256" key="2">
    <source>
        <dbReference type="ARBA" id="ARBA00023315"/>
    </source>
</evidence>
<organism evidence="5 6">
    <name type="scientific">Stackebrandtia nassauensis (strain DSM 44728 / CIP 108903 / NRRL B-16338 / NBRC 102104 / LLR-40K-21)</name>
    <dbReference type="NCBI Taxonomy" id="446470"/>
    <lineage>
        <taxon>Bacteria</taxon>
        <taxon>Bacillati</taxon>
        <taxon>Actinomycetota</taxon>
        <taxon>Actinomycetes</taxon>
        <taxon>Glycomycetales</taxon>
        <taxon>Glycomycetaceae</taxon>
        <taxon>Stackebrandtia</taxon>
    </lineage>
</organism>
<dbReference type="GO" id="GO:0005737">
    <property type="term" value="C:cytoplasm"/>
    <property type="evidence" value="ECO:0007669"/>
    <property type="project" value="TreeGrafter"/>
</dbReference>
<dbReference type="HOGENOM" id="CLU_013985_40_1_11"/>
<name>D3PYD5_STANL</name>
<dbReference type="PANTHER" id="PTHR43792">
    <property type="entry name" value="GNAT FAMILY, PUTATIVE (AFU_ORTHOLOGUE AFUA_3G00765)-RELATED-RELATED"/>
    <property type="match status" value="1"/>
</dbReference>
<dbReference type="GO" id="GO:0008999">
    <property type="term" value="F:protein-N-terminal-alanine acetyltransferase activity"/>
    <property type="evidence" value="ECO:0007669"/>
    <property type="project" value="TreeGrafter"/>
</dbReference>
<dbReference type="Gene3D" id="3.40.630.30">
    <property type="match status" value="1"/>
</dbReference>
<dbReference type="InterPro" id="IPR016181">
    <property type="entry name" value="Acyl_CoA_acyltransferase"/>
</dbReference>
<accession>D3PYD5</accession>
<dbReference type="Pfam" id="PF13302">
    <property type="entry name" value="Acetyltransf_3"/>
    <property type="match status" value="1"/>
</dbReference>
<dbReference type="SUPFAM" id="SSF55729">
    <property type="entry name" value="Acyl-CoA N-acyltransferases (Nat)"/>
    <property type="match status" value="1"/>
</dbReference>
<dbReference type="AlphaFoldDB" id="D3PYD5"/>
<sequence>MTVIRPLTMDDAPALAKLVAGNRDFLSPWEPLRDESFFTLDGQRAAVKESLAHRDQGTVMPHVIVDDDGQTVGRIGLHGIVAAPSFLSCSVGYWVASEYNGRGHATAALRQVLRVAFTGLGLHRVQAETLVHNEKSQRVLENAGFLRYGVAPRYLRIAGTWQDCVMFQILNDRV</sequence>
<dbReference type="EMBL" id="CP001778">
    <property type="protein sequence ID" value="ADD41502.1"/>
    <property type="molecule type" value="Genomic_DNA"/>
</dbReference>
<feature type="domain" description="N-acetyltransferase" evidence="4">
    <location>
        <begin position="2"/>
        <end position="171"/>
    </location>
</feature>
<protein>
    <submittedName>
        <fullName evidence="5">GCN5-related N-acetyltransferase</fullName>
    </submittedName>
</protein>
<evidence type="ECO:0000256" key="3">
    <source>
        <dbReference type="ARBA" id="ARBA00038502"/>
    </source>
</evidence>
<evidence type="ECO:0000259" key="4">
    <source>
        <dbReference type="PROSITE" id="PS51186"/>
    </source>
</evidence>
<dbReference type="InterPro" id="IPR051531">
    <property type="entry name" value="N-acetyltransferase"/>
</dbReference>
<dbReference type="PANTHER" id="PTHR43792:SF8">
    <property type="entry name" value="[RIBOSOMAL PROTEIN US5]-ALANINE N-ACETYLTRANSFERASE"/>
    <property type="match status" value="1"/>
</dbReference>
<gene>
    <name evidence="5" type="ordered locus">Snas_1806</name>
</gene>
<keyword evidence="2" id="KW-0012">Acyltransferase</keyword>
<evidence type="ECO:0000313" key="6">
    <source>
        <dbReference type="Proteomes" id="UP000000844"/>
    </source>
</evidence>
<dbReference type="Proteomes" id="UP000000844">
    <property type="component" value="Chromosome"/>
</dbReference>
<dbReference type="eggNOG" id="COG1670">
    <property type="taxonomic scope" value="Bacteria"/>
</dbReference>
<proteinExistence type="inferred from homology"/>
<comment type="similarity">
    <text evidence="3">Belongs to the acetyltransferase family. RimJ subfamily.</text>
</comment>
<evidence type="ECO:0000256" key="1">
    <source>
        <dbReference type="ARBA" id="ARBA00022679"/>
    </source>
</evidence>
<dbReference type="InterPro" id="IPR000182">
    <property type="entry name" value="GNAT_dom"/>
</dbReference>
<keyword evidence="1 5" id="KW-0808">Transferase</keyword>
<dbReference type="KEGG" id="sna:Snas_1806"/>
<evidence type="ECO:0000313" key="5">
    <source>
        <dbReference type="EMBL" id="ADD41502.1"/>
    </source>
</evidence>
<dbReference type="OrthoDB" id="5242221at2"/>
<keyword evidence="6" id="KW-1185">Reference proteome</keyword>
<dbReference type="STRING" id="446470.Snas_1806"/>
<reference evidence="5 6" key="1">
    <citation type="journal article" date="2009" name="Stand. Genomic Sci.">
        <title>Complete genome sequence of Stackebrandtia nassauensis type strain (LLR-40K-21).</title>
        <authorList>
            <person name="Munk C."/>
            <person name="Lapidus A."/>
            <person name="Copeland A."/>
            <person name="Jando M."/>
            <person name="Mayilraj S."/>
            <person name="Glavina Del Rio T."/>
            <person name="Nolan M."/>
            <person name="Chen F."/>
            <person name="Lucas S."/>
            <person name="Tice H."/>
            <person name="Cheng J.F."/>
            <person name="Han C."/>
            <person name="Detter J.C."/>
            <person name="Bruce D."/>
            <person name="Goodwin L."/>
            <person name="Chain P."/>
            <person name="Pitluck S."/>
            <person name="Goker M."/>
            <person name="Ovchinikova G."/>
            <person name="Pati A."/>
            <person name="Ivanova N."/>
            <person name="Mavromatis K."/>
            <person name="Chen A."/>
            <person name="Palaniappan K."/>
            <person name="Land M."/>
            <person name="Hauser L."/>
            <person name="Chang Y.J."/>
            <person name="Jeffries C.D."/>
            <person name="Bristow J."/>
            <person name="Eisen J.A."/>
            <person name="Markowitz V."/>
            <person name="Hugenholtz P."/>
            <person name="Kyrpides N.C."/>
            <person name="Klenk H.P."/>
        </authorList>
    </citation>
    <scope>NUCLEOTIDE SEQUENCE [LARGE SCALE GENOMIC DNA]</scope>
    <source>
        <strain evidence="6">DSM 44728 / CIP 108903 / NRRL B-16338 / NBRC 102104 / LLR-40K-21</strain>
    </source>
</reference>
<dbReference type="PROSITE" id="PS51186">
    <property type="entry name" value="GNAT"/>
    <property type="match status" value="1"/>
</dbReference>